<keyword evidence="4 7" id="KW-0812">Transmembrane</keyword>
<feature type="transmembrane region" description="Helical" evidence="7">
    <location>
        <begin position="75"/>
        <end position="93"/>
    </location>
</feature>
<accession>A0A1H5V281</accession>
<evidence type="ECO:0000256" key="2">
    <source>
        <dbReference type="ARBA" id="ARBA00006464"/>
    </source>
</evidence>
<protein>
    <submittedName>
        <fullName evidence="9">Putative colanic acid biosysnthesis UDP-glucose lipid carrier transferase</fullName>
    </submittedName>
</protein>
<gene>
    <name evidence="9" type="ORF">SAMN05216403_11047</name>
</gene>
<dbReference type="GO" id="GO:0009242">
    <property type="term" value="P:colanic acid biosynthetic process"/>
    <property type="evidence" value="ECO:0007669"/>
    <property type="project" value="TreeGrafter"/>
</dbReference>
<dbReference type="NCBIfam" id="TIGR03025">
    <property type="entry name" value="EPS_sugtrans"/>
    <property type="match status" value="1"/>
</dbReference>
<comment type="subcellular location">
    <subcellularLocation>
        <location evidence="1">Membrane</location>
        <topology evidence="1">Multi-pass membrane protein</topology>
    </subcellularLocation>
</comment>
<dbReference type="InterPro" id="IPR036291">
    <property type="entry name" value="NAD(P)-bd_dom_sf"/>
</dbReference>
<evidence type="ECO:0000313" key="10">
    <source>
        <dbReference type="Proteomes" id="UP000236751"/>
    </source>
</evidence>
<feature type="domain" description="Bacterial sugar transferase" evidence="8">
    <location>
        <begin position="299"/>
        <end position="484"/>
    </location>
</feature>
<dbReference type="Pfam" id="PF02397">
    <property type="entry name" value="Bac_transf"/>
    <property type="match status" value="1"/>
</dbReference>
<dbReference type="InterPro" id="IPR017475">
    <property type="entry name" value="EPS_sugar_tfrase"/>
</dbReference>
<dbReference type="Pfam" id="PF13727">
    <property type="entry name" value="CoA_binding_3"/>
    <property type="match status" value="1"/>
</dbReference>
<feature type="transmembrane region" description="Helical" evidence="7">
    <location>
        <begin position="132"/>
        <end position="151"/>
    </location>
</feature>
<dbReference type="InterPro" id="IPR017473">
    <property type="entry name" value="Undecaprenyl-P_gluc_Ptfrase"/>
</dbReference>
<evidence type="ECO:0000313" key="9">
    <source>
        <dbReference type="EMBL" id="SEF81505.1"/>
    </source>
</evidence>
<evidence type="ECO:0000259" key="8">
    <source>
        <dbReference type="Pfam" id="PF02397"/>
    </source>
</evidence>
<feature type="transmembrane region" description="Helical" evidence="7">
    <location>
        <begin position="105"/>
        <end position="126"/>
    </location>
</feature>
<dbReference type="AlphaFoldDB" id="A0A1H5V281"/>
<name>A0A1H5V281_NITMU</name>
<dbReference type="Proteomes" id="UP000236751">
    <property type="component" value="Unassembled WGS sequence"/>
</dbReference>
<dbReference type="InterPro" id="IPR003362">
    <property type="entry name" value="Bact_transf"/>
</dbReference>
<organism evidence="9 10">
    <name type="scientific">Nitrosospira multiformis (strain ATCC 25196 / NCIMB 11849 / C 71)</name>
    <dbReference type="NCBI Taxonomy" id="323848"/>
    <lineage>
        <taxon>Bacteria</taxon>
        <taxon>Pseudomonadati</taxon>
        <taxon>Pseudomonadota</taxon>
        <taxon>Betaproteobacteria</taxon>
        <taxon>Nitrosomonadales</taxon>
        <taxon>Nitrosomonadaceae</taxon>
        <taxon>Nitrosospira</taxon>
    </lineage>
</organism>
<sequence length="489" mass="55021">MSTIGCKPFPKLNSVLVMAEANPTFSASTVTARQVKGPLANNMLSAVESVLDPAVLTLSLWLISTSFEGELLPPYLILSVIVFSISFPGASHLRSSVKVLIFDVLYTWFWMALLLFFLGFATGYIAQFSSQVLITWLWAAPLSQIGVHLLFRIAAPYLLMLQGPPQRAIIVGMNEQGVALARRIHETRYSNMELSGFFDDRNESRLSHARNNPLLGRLRELPEFVKEHRIQFIYLSLPMASQPRILHVLEELKDTTASIYFVPDMFITDLIQARSGTVCGTPVIAVCESPFTGSNGMVKRASDIILSLLILLLISPLLLLIAVAIRLDSPGPIIFKQRRYGLDGEEILVYKFRSMSVCEDGNTIRQAQRNDNRITRVGAFLRSNSLDELPQFINVLQGRMSIVGPRPHAVAHNEIYRNLIKGYMIRHKVKPGITGWAQVNGYRGETRTLDKMQARIDHDLDYLRNWSLRLDLHIICKTILVVLKDRAAY</sequence>
<evidence type="ECO:0000256" key="7">
    <source>
        <dbReference type="SAM" id="Phobius"/>
    </source>
</evidence>
<dbReference type="PANTHER" id="PTHR30576:SF21">
    <property type="entry name" value="UDP-GLUCOSE:UNDECAPRENYL-PHOSPHATE GLUCOSE-1-PHOSPHATE TRANSFERASE"/>
    <property type="match status" value="1"/>
</dbReference>
<dbReference type="EMBL" id="FNVK01000010">
    <property type="protein sequence ID" value="SEF81505.1"/>
    <property type="molecule type" value="Genomic_DNA"/>
</dbReference>
<dbReference type="GO" id="GO:0016020">
    <property type="term" value="C:membrane"/>
    <property type="evidence" value="ECO:0007669"/>
    <property type="project" value="UniProtKB-SubCell"/>
</dbReference>
<proteinExistence type="inferred from homology"/>
<keyword evidence="6 7" id="KW-0472">Membrane</keyword>
<dbReference type="NCBIfam" id="TIGR03023">
    <property type="entry name" value="WcaJ_sugtrans"/>
    <property type="match status" value="1"/>
</dbReference>
<dbReference type="GO" id="GO:0089702">
    <property type="term" value="F:undecaprenyl-phosphate glucose phosphotransferase activity"/>
    <property type="evidence" value="ECO:0007669"/>
    <property type="project" value="TreeGrafter"/>
</dbReference>
<evidence type="ECO:0000256" key="5">
    <source>
        <dbReference type="ARBA" id="ARBA00022989"/>
    </source>
</evidence>
<evidence type="ECO:0000256" key="6">
    <source>
        <dbReference type="ARBA" id="ARBA00023136"/>
    </source>
</evidence>
<feature type="transmembrane region" description="Helical" evidence="7">
    <location>
        <begin position="304"/>
        <end position="325"/>
    </location>
</feature>
<reference evidence="9 10" key="1">
    <citation type="submission" date="2016-10" db="EMBL/GenBank/DDBJ databases">
        <authorList>
            <person name="de Groot N.N."/>
        </authorList>
    </citation>
    <scope>NUCLEOTIDE SEQUENCE [LARGE SCALE GENOMIC DNA]</scope>
    <source>
        <strain evidence="9 10">Nl13</strain>
    </source>
</reference>
<dbReference type="RefSeq" id="WP_373365294.1">
    <property type="nucleotide sequence ID" value="NC_007614.1"/>
</dbReference>
<evidence type="ECO:0000256" key="1">
    <source>
        <dbReference type="ARBA" id="ARBA00004141"/>
    </source>
</evidence>
<dbReference type="PANTHER" id="PTHR30576">
    <property type="entry name" value="COLANIC BIOSYNTHESIS UDP-GLUCOSE LIPID CARRIER TRANSFERASE"/>
    <property type="match status" value="1"/>
</dbReference>
<keyword evidence="3 9" id="KW-0808">Transferase</keyword>
<evidence type="ECO:0000256" key="4">
    <source>
        <dbReference type="ARBA" id="ARBA00022692"/>
    </source>
</evidence>
<comment type="similarity">
    <text evidence="2">Belongs to the bacterial sugar transferase family.</text>
</comment>
<evidence type="ECO:0000256" key="3">
    <source>
        <dbReference type="ARBA" id="ARBA00022679"/>
    </source>
</evidence>
<keyword evidence="5 7" id="KW-1133">Transmembrane helix</keyword>
<dbReference type="SUPFAM" id="SSF51735">
    <property type="entry name" value="NAD(P)-binding Rossmann-fold domains"/>
    <property type="match status" value="1"/>
</dbReference>
<dbReference type="Gene3D" id="3.40.50.720">
    <property type="entry name" value="NAD(P)-binding Rossmann-like Domain"/>
    <property type="match status" value="1"/>
</dbReference>